<feature type="region of interest" description="Disordered" evidence="1">
    <location>
        <begin position="52"/>
        <end position="217"/>
    </location>
</feature>
<sequence>MIEDQAADNMQEDNKKKNIKALGVTIGVHALLLVALLFAGFSAPPPLPNQDLGMEVNLGTSDDGMGDVQPLDPNPPAAEAPTPAPTETQEPAKTDEAPPQDIATDNDADAPEVKKPEKPVVKPPKELPKKLEPKPEKKPAKKPAVETPPKPAPPAPAPKPKAVFGGITNNNSAHSGNGANGSNSSTGEGNTGKPGDRGQINGDPNAKGYTGGGGLGGGRSDFNLKGRSLIGRPSVTYDSNESGYVAISIKVDQQGNVIAASYSMSGSTISNDNLIAIAKRAATQIKYNASPDAPEVQFGLIRFYFKAE</sequence>
<proteinExistence type="predicted"/>
<evidence type="ECO:0000313" key="3">
    <source>
        <dbReference type="EMBL" id="RAJ82131.1"/>
    </source>
</evidence>
<organism evidence="3 4">
    <name type="scientific">Chitinophaga dinghuensis</name>
    <dbReference type="NCBI Taxonomy" id="1539050"/>
    <lineage>
        <taxon>Bacteria</taxon>
        <taxon>Pseudomonadati</taxon>
        <taxon>Bacteroidota</taxon>
        <taxon>Chitinophagia</taxon>
        <taxon>Chitinophagales</taxon>
        <taxon>Chitinophagaceae</taxon>
        <taxon>Chitinophaga</taxon>
    </lineage>
</organism>
<evidence type="ECO:0000256" key="1">
    <source>
        <dbReference type="SAM" id="MobiDB-lite"/>
    </source>
</evidence>
<evidence type="ECO:0008006" key="5">
    <source>
        <dbReference type="Google" id="ProtNLM"/>
    </source>
</evidence>
<dbReference type="Proteomes" id="UP000249819">
    <property type="component" value="Unassembled WGS sequence"/>
</dbReference>
<feature type="compositionally biased region" description="Basic and acidic residues" evidence="1">
    <location>
        <begin position="111"/>
        <end position="138"/>
    </location>
</feature>
<evidence type="ECO:0000313" key="4">
    <source>
        <dbReference type="Proteomes" id="UP000249819"/>
    </source>
</evidence>
<accession>A0A327VYJ6</accession>
<keyword evidence="4" id="KW-1185">Reference proteome</keyword>
<feature type="transmembrane region" description="Helical" evidence="2">
    <location>
        <begin position="21"/>
        <end position="41"/>
    </location>
</feature>
<name>A0A327VYJ6_9BACT</name>
<gene>
    <name evidence="3" type="ORF">CLV59_104356</name>
</gene>
<keyword evidence="2" id="KW-0472">Membrane</keyword>
<evidence type="ECO:0000256" key="2">
    <source>
        <dbReference type="SAM" id="Phobius"/>
    </source>
</evidence>
<reference evidence="3 4" key="1">
    <citation type="submission" date="2018-06" db="EMBL/GenBank/DDBJ databases">
        <title>Genomic Encyclopedia of Archaeal and Bacterial Type Strains, Phase II (KMG-II): from individual species to whole genera.</title>
        <authorList>
            <person name="Goeker M."/>
        </authorList>
    </citation>
    <scope>NUCLEOTIDE SEQUENCE [LARGE SCALE GENOMIC DNA]</scope>
    <source>
        <strain evidence="3 4">DSM 29821</strain>
    </source>
</reference>
<feature type="compositionally biased region" description="Low complexity" evidence="1">
    <location>
        <begin position="160"/>
        <end position="188"/>
    </location>
</feature>
<dbReference type="OrthoDB" id="676306at2"/>
<comment type="caution">
    <text evidence="3">The sequence shown here is derived from an EMBL/GenBank/DDBJ whole genome shotgun (WGS) entry which is preliminary data.</text>
</comment>
<dbReference type="AlphaFoldDB" id="A0A327VYJ6"/>
<dbReference type="RefSeq" id="WP_111592673.1">
    <property type="nucleotide sequence ID" value="NZ_QLMA01000004.1"/>
</dbReference>
<protein>
    <recommendedName>
        <fullName evidence="5">Outer membrane transport energization protein TonB</fullName>
    </recommendedName>
</protein>
<dbReference type="EMBL" id="QLMA01000004">
    <property type="protein sequence ID" value="RAJ82131.1"/>
    <property type="molecule type" value="Genomic_DNA"/>
</dbReference>
<feature type="compositionally biased region" description="Pro residues" evidence="1">
    <location>
        <begin position="72"/>
        <end position="84"/>
    </location>
</feature>
<feature type="compositionally biased region" description="Pro residues" evidence="1">
    <location>
        <begin position="146"/>
        <end position="159"/>
    </location>
</feature>
<keyword evidence="2" id="KW-0812">Transmembrane</keyword>
<keyword evidence="2" id="KW-1133">Transmembrane helix</keyword>